<sequence>MEHRELMNRFTYHAPKEGQPEKYEAMRAEALKLAELVNDSCPESREKSLALTKLDEVVFWANAAIARRG</sequence>
<evidence type="ECO:0000259" key="2">
    <source>
        <dbReference type="Pfam" id="PF24729"/>
    </source>
</evidence>
<dbReference type="EMBL" id="AZAC01000014">
    <property type="protein sequence ID" value="KIX13793.1"/>
    <property type="molecule type" value="Genomic_DNA"/>
</dbReference>
<organism evidence="3 4">
    <name type="scientific">Dethiosulfatarculus sandiegensis</name>
    <dbReference type="NCBI Taxonomy" id="1429043"/>
    <lineage>
        <taxon>Bacteria</taxon>
        <taxon>Pseudomonadati</taxon>
        <taxon>Thermodesulfobacteriota</taxon>
        <taxon>Desulfarculia</taxon>
        <taxon>Desulfarculales</taxon>
        <taxon>Desulfarculaceae</taxon>
        <taxon>Dethiosulfatarculus</taxon>
    </lineage>
</organism>
<keyword evidence="4" id="KW-1185">Reference proteome</keyword>
<dbReference type="AlphaFoldDB" id="A0A0D2HTF6"/>
<protein>
    <recommendedName>
        <fullName evidence="2">Acb2/Tad1 hairpin domain-containing protein</fullName>
    </recommendedName>
</protein>
<dbReference type="Proteomes" id="UP000032233">
    <property type="component" value="Unassembled WGS sequence"/>
</dbReference>
<dbReference type="RefSeq" id="WP_044349128.1">
    <property type="nucleotide sequence ID" value="NZ_AZAC01000014.1"/>
</dbReference>
<accession>A0A0D2HTF6</accession>
<dbReference type="InParanoid" id="A0A0D2HTF6"/>
<comment type="caution">
    <text evidence="3">The sequence shown here is derived from an EMBL/GenBank/DDBJ whole genome shotgun (WGS) entry which is preliminary data.</text>
</comment>
<dbReference type="GO" id="GO:0000166">
    <property type="term" value="F:nucleotide binding"/>
    <property type="evidence" value="ECO:0007669"/>
    <property type="project" value="UniProtKB-KW"/>
</dbReference>
<evidence type="ECO:0000313" key="3">
    <source>
        <dbReference type="EMBL" id="KIX13793.1"/>
    </source>
</evidence>
<keyword evidence="1" id="KW-0547">Nucleotide-binding</keyword>
<reference evidence="3 4" key="1">
    <citation type="submission" date="2013-11" db="EMBL/GenBank/DDBJ databases">
        <title>Metagenomic analysis of a methanogenic consortium involved in long chain n-alkane degradation.</title>
        <authorList>
            <person name="Davidova I.A."/>
            <person name="Callaghan A.V."/>
            <person name="Wawrik B."/>
            <person name="Pruitt S."/>
            <person name="Marks C."/>
            <person name="Duncan K.E."/>
            <person name="Suflita J.M."/>
        </authorList>
    </citation>
    <scope>NUCLEOTIDE SEQUENCE [LARGE SCALE GENOMIC DNA]</scope>
    <source>
        <strain evidence="3 4">SPR</strain>
    </source>
</reference>
<evidence type="ECO:0000256" key="1">
    <source>
        <dbReference type="ARBA" id="ARBA00022741"/>
    </source>
</evidence>
<gene>
    <name evidence="3" type="ORF">X474_12975</name>
</gene>
<dbReference type="STRING" id="1429043.X474_12975"/>
<dbReference type="Pfam" id="PF24729">
    <property type="entry name" value="Acb2_Tad1_hairpin"/>
    <property type="match status" value="1"/>
</dbReference>
<name>A0A0D2HTF6_9BACT</name>
<evidence type="ECO:0000313" key="4">
    <source>
        <dbReference type="Proteomes" id="UP000032233"/>
    </source>
</evidence>
<feature type="domain" description="Acb2/Tad1 hairpin" evidence="2">
    <location>
        <begin position="5"/>
        <end position="66"/>
    </location>
</feature>
<dbReference type="OrthoDB" id="4257351at2"/>
<dbReference type="InterPro" id="IPR056098">
    <property type="entry name" value="Acb2/Tad1_hairpin"/>
</dbReference>
<proteinExistence type="predicted"/>